<feature type="domain" description="PD-(D/E)XK endonuclease-like" evidence="4">
    <location>
        <begin position="18"/>
        <end position="261"/>
    </location>
</feature>
<evidence type="ECO:0000259" key="4">
    <source>
        <dbReference type="Pfam" id="PF12705"/>
    </source>
</evidence>
<sequence length="292" mass="34253">MIPGVNAPFKGYSKIVQLNATALERYNSCKLDFYRSEVFSDSACFQKKIKGGINLVLGSCTHSVVERFLTEYQNNATIGCDRLLLIYQQVIKNYKLPKDLLLLGLGRLKQFYQYFIEEQHYPLSAEEIEFSVETTVKYKKLKVRLAGRIDFLNKVDDKVDVVDWKFNKLPKLKKNGRDRVIGYYQLAIYAYLLNRKDLGRLICFYINPEGVEEFSWEYGRQARIDVQELYTEVLDKIAADYKYPWEWEPIKNEYCTSCYTRKCKLCPLFGGALPSEYELEESDGIRKWKELL</sequence>
<dbReference type="AlphaFoldDB" id="A0A0V7ZCI6"/>
<dbReference type="InterPro" id="IPR011335">
    <property type="entry name" value="Restrct_endonuc-II-like"/>
</dbReference>
<keyword evidence="2" id="KW-0378">Hydrolase</keyword>
<gene>
    <name evidence="5" type="ORF">BC008_08665</name>
</gene>
<accession>A0A0V7ZCI6</accession>
<keyword evidence="6" id="KW-1185">Reference proteome</keyword>
<dbReference type="SUPFAM" id="SSF52980">
    <property type="entry name" value="Restriction endonuclease-like"/>
    <property type="match status" value="1"/>
</dbReference>
<comment type="caution">
    <text evidence="5">The sequence shown here is derived from an EMBL/GenBank/DDBJ whole genome shotgun (WGS) entry which is preliminary data.</text>
</comment>
<reference evidence="5 6" key="1">
    <citation type="journal article" date="2015" name="Genome Announc.">
        <title>Draft Genome of the Euendolithic (true boring) Cyanobacterium Mastigocoleus testarum strain BC008.</title>
        <authorList>
            <person name="Guida B.S."/>
            <person name="Garcia-Pichel F."/>
        </authorList>
    </citation>
    <scope>NUCLEOTIDE SEQUENCE [LARGE SCALE GENOMIC DNA]</scope>
    <source>
        <strain evidence="5 6">BC008</strain>
    </source>
</reference>
<protein>
    <recommendedName>
        <fullName evidence="4">PD-(D/E)XK endonuclease-like domain-containing protein</fullName>
    </recommendedName>
</protein>
<proteinExistence type="predicted"/>
<evidence type="ECO:0000313" key="5">
    <source>
        <dbReference type="EMBL" id="KST62233.1"/>
    </source>
</evidence>
<dbReference type="GO" id="GO:0004386">
    <property type="term" value="F:helicase activity"/>
    <property type="evidence" value="ECO:0007669"/>
    <property type="project" value="UniProtKB-KW"/>
</dbReference>
<evidence type="ECO:0000256" key="1">
    <source>
        <dbReference type="ARBA" id="ARBA00022763"/>
    </source>
</evidence>
<evidence type="ECO:0000313" key="6">
    <source>
        <dbReference type="Proteomes" id="UP000053372"/>
    </source>
</evidence>
<organism evidence="5 6">
    <name type="scientific">Mastigocoleus testarum BC008</name>
    <dbReference type="NCBI Taxonomy" id="371196"/>
    <lineage>
        <taxon>Bacteria</taxon>
        <taxon>Bacillati</taxon>
        <taxon>Cyanobacteriota</taxon>
        <taxon>Cyanophyceae</taxon>
        <taxon>Nostocales</taxon>
        <taxon>Hapalosiphonaceae</taxon>
        <taxon>Mastigocoleus</taxon>
    </lineage>
</organism>
<evidence type="ECO:0000256" key="2">
    <source>
        <dbReference type="ARBA" id="ARBA00022806"/>
    </source>
</evidence>
<dbReference type="GO" id="GO:0006281">
    <property type="term" value="P:DNA repair"/>
    <property type="evidence" value="ECO:0007669"/>
    <property type="project" value="UniProtKB-KW"/>
</dbReference>
<keyword evidence="1" id="KW-0227">DNA damage</keyword>
<keyword evidence="2" id="KW-0347">Helicase</keyword>
<dbReference type="InterPro" id="IPR011604">
    <property type="entry name" value="PDDEXK-like_dom_sf"/>
</dbReference>
<name>A0A0V7ZCI6_9CYAN</name>
<evidence type="ECO:0000256" key="3">
    <source>
        <dbReference type="ARBA" id="ARBA00023204"/>
    </source>
</evidence>
<keyword evidence="2" id="KW-0067">ATP-binding</keyword>
<dbReference type="Pfam" id="PF12705">
    <property type="entry name" value="PDDEXK_1"/>
    <property type="match status" value="1"/>
</dbReference>
<dbReference type="EMBL" id="LMTZ01000161">
    <property type="protein sequence ID" value="KST62233.1"/>
    <property type="molecule type" value="Genomic_DNA"/>
</dbReference>
<dbReference type="InterPro" id="IPR038726">
    <property type="entry name" value="PDDEXK_AddAB-type"/>
</dbReference>
<keyword evidence="3" id="KW-0234">DNA repair</keyword>
<dbReference type="Gene3D" id="3.90.320.10">
    <property type="match status" value="1"/>
</dbReference>
<keyword evidence="2" id="KW-0547">Nucleotide-binding</keyword>
<dbReference type="Proteomes" id="UP000053372">
    <property type="component" value="Unassembled WGS sequence"/>
</dbReference>